<sequence>MAEEIVKPDLNFAREIIKAGGDSLKKCYQCSTCTVVCNLAPDKSPFPRKEMLYAQWGIKEKLFKNPDIWLCHHCGDCTAYCPRGAKPGEVLGAVRKLMIKEYSPPGFLAKWVSDSRYLILIFLIPLLLFLGEMAVLGYFSGVEIPRGEGGEMSYVAFLPAVPWIDVPFLAVAAFALICFYNGIKRYWLDLTAGAELKRKDIYGCIYDAIKDILLHRKFQLCIVNKGRYTAHILVLYAFIGLAITTGLAAFYEWILKWESPYPQTNIVKIIGNVSGIALLVGMFLVIVNRAKNAAKQGIGSYFDWLLITIISGVGVTGFLAELLRLAEVETLGYVSYIAHLVFVFALFAYAPHSKMAHMVYRATAMVFAKATLRDTSSRPEYYFETQKL</sequence>
<feature type="transmembrane region" description="Helical" evidence="6">
    <location>
        <begin position="298"/>
        <end position="319"/>
    </location>
</feature>
<keyword evidence="5" id="KW-0411">Iron-sulfur</keyword>
<evidence type="ECO:0000256" key="5">
    <source>
        <dbReference type="ARBA" id="ARBA00023014"/>
    </source>
</evidence>
<dbReference type="Pfam" id="PF13183">
    <property type="entry name" value="Fer4_8"/>
    <property type="match status" value="1"/>
</dbReference>
<dbReference type="Gene3D" id="1.10.1060.10">
    <property type="entry name" value="Alpha-helical ferredoxin"/>
    <property type="match status" value="1"/>
</dbReference>
<evidence type="ECO:0000256" key="6">
    <source>
        <dbReference type="SAM" id="Phobius"/>
    </source>
</evidence>
<protein>
    <submittedName>
        <fullName evidence="8">Heterodisulfide reductase</fullName>
    </submittedName>
</protein>
<accession>A0A7C4ELN3</accession>
<organism evidence="8">
    <name type="scientific">Thermodesulfovibrio aggregans</name>
    <dbReference type="NCBI Taxonomy" id="86166"/>
    <lineage>
        <taxon>Bacteria</taxon>
        <taxon>Pseudomonadati</taxon>
        <taxon>Nitrospirota</taxon>
        <taxon>Thermodesulfovibrionia</taxon>
        <taxon>Thermodesulfovibrionales</taxon>
        <taxon>Thermodesulfovibrionaceae</taxon>
        <taxon>Thermodesulfovibrio</taxon>
    </lineage>
</organism>
<dbReference type="SUPFAM" id="SSF103501">
    <property type="entry name" value="Respiratory nitrate reductase 1 gamma chain"/>
    <property type="match status" value="1"/>
</dbReference>
<dbReference type="PANTHER" id="PTHR43255:SF1">
    <property type="entry name" value="IRON-SULFUR-BINDING OXIDOREDUCTASE FADF-RELATED"/>
    <property type="match status" value="1"/>
</dbReference>
<evidence type="ECO:0000259" key="7">
    <source>
        <dbReference type="PROSITE" id="PS51379"/>
    </source>
</evidence>
<dbReference type="InterPro" id="IPR036197">
    <property type="entry name" value="NarG-like_sf"/>
</dbReference>
<feature type="transmembrane region" description="Helical" evidence="6">
    <location>
        <begin position="233"/>
        <end position="254"/>
    </location>
</feature>
<keyword evidence="4" id="KW-0408">Iron</keyword>
<dbReference type="InterPro" id="IPR009051">
    <property type="entry name" value="Helical_ferredxn"/>
</dbReference>
<evidence type="ECO:0000256" key="2">
    <source>
        <dbReference type="ARBA" id="ARBA00022723"/>
    </source>
</evidence>
<dbReference type="EMBL" id="DTHO01000060">
    <property type="protein sequence ID" value="HGG99864.1"/>
    <property type="molecule type" value="Genomic_DNA"/>
</dbReference>
<dbReference type="SUPFAM" id="SSF46548">
    <property type="entry name" value="alpha-helical ferredoxin"/>
    <property type="match status" value="1"/>
</dbReference>
<dbReference type="InterPro" id="IPR017900">
    <property type="entry name" value="4Fe4S_Fe_S_CS"/>
</dbReference>
<dbReference type="GO" id="GO:0051539">
    <property type="term" value="F:4 iron, 4 sulfur cluster binding"/>
    <property type="evidence" value="ECO:0007669"/>
    <property type="project" value="UniProtKB-KW"/>
</dbReference>
<dbReference type="InterPro" id="IPR017896">
    <property type="entry name" value="4Fe4S_Fe-S-bd"/>
</dbReference>
<dbReference type="InterPro" id="IPR051460">
    <property type="entry name" value="HdrC_iron-sulfur_subunit"/>
</dbReference>
<dbReference type="GO" id="GO:0046872">
    <property type="term" value="F:metal ion binding"/>
    <property type="evidence" value="ECO:0007669"/>
    <property type="project" value="UniProtKB-KW"/>
</dbReference>
<keyword evidence="3" id="KW-0560">Oxidoreductase</keyword>
<dbReference type="Gene3D" id="1.20.950.20">
    <property type="entry name" value="Transmembrane di-heme cytochromes, Chain C"/>
    <property type="match status" value="1"/>
</dbReference>
<dbReference type="GO" id="GO:0005886">
    <property type="term" value="C:plasma membrane"/>
    <property type="evidence" value="ECO:0007669"/>
    <property type="project" value="TreeGrafter"/>
</dbReference>
<evidence type="ECO:0000256" key="3">
    <source>
        <dbReference type="ARBA" id="ARBA00023002"/>
    </source>
</evidence>
<evidence type="ECO:0000256" key="4">
    <source>
        <dbReference type="ARBA" id="ARBA00023004"/>
    </source>
</evidence>
<evidence type="ECO:0000313" key="8">
    <source>
        <dbReference type="EMBL" id="HGG99864.1"/>
    </source>
</evidence>
<keyword evidence="6" id="KW-1133">Transmembrane helix</keyword>
<dbReference type="PROSITE" id="PS00198">
    <property type="entry name" value="4FE4S_FER_1"/>
    <property type="match status" value="1"/>
</dbReference>
<name>A0A7C4ELN3_9BACT</name>
<gene>
    <name evidence="8" type="ORF">ENV75_05395</name>
</gene>
<reference evidence="8" key="1">
    <citation type="journal article" date="2020" name="mSystems">
        <title>Genome- and Community-Level Interaction Insights into Carbon Utilization and Element Cycling Functions of Hydrothermarchaeota in Hydrothermal Sediment.</title>
        <authorList>
            <person name="Zhou Z."/>
            <person name="Liu Y."/>
            <person name="Xu W."/>
            <person name="Pan J."/>
            <person name="Luo Z.H."/>
            <person name="Li M."/>
        </authorList>
    </citation>
    <scope>NUCLEOTIDE SEQUENCE [LARGE SCALE GENOMIC DNA]</scope>
    <source>
        <strain evidence="8">SpSt-788</strain>
    </source>
</reference>
<dbReference type="PROSITE" id="PS51379">
    <property type="entry name" value="4FE4S_FER_2"/>
    <property type="match status" value="1"/>
</dbReference>
<feature type="transmembrane region" description="Helical" evidence="6">
    <location>
        <begin position="266"/>
        <end position="286"/>
    </location>
</feature>
<comment type="caution">
    <text evidence="8">The sequence shown here is derived from an EMBL/GenBank/DDBJ whole genome shotgun (WGS) entry which is preliminary data.</text>
</comment>
<keyword evidence="6" id="KW-0812">Transmembrane</keyword>
<feature type="transmembrane region" description="Helical" evidence="6">
    <location>
        <begin position="331"/>
        <end position="350"/>
    </location>
</feature>
<dbReference type="GO" id="GO:0016491">
    <property type="term" value="F:oxidoreductase activity"/>
    <property type="evidence" value="ECO:0007669"/>
    <property type="project" value="UniProtKB-KW"/>
</dbReference>
<feature type="transmembrane region" description="Helical" evidence="6">
    <location>
        <begin position="160"/>
        <end position="180"/>
    </location>
</feature>
<keyword evidence="2" id="KW-0479">Metal-binding</keyword>
<keyword evidence="6" id="KW-0472">Membrane</keyword>
<dbReference type="NCBIfam" id="NF038018">
    <property type="entry name" value="qmoC"/>
    <property type="match status" value="1"/>
</dbReference>
<evidence type="ECO:0000256" key="1">
    <source>
        <dbReference type="ARBA" id="ARBA00022485"/>
    </source>
</evidence>
<feature type="transmembrane region" description="Helical" evidence="6">
    <location>
        <begin position="117"/>
        <end position="140"/>
    </location>
</feature>
<dbReference type="AlphaFoldDB" id="A0A7C4ELN3"/>
<feature type="domain" description="4Fe-4S ferredoxin-type" evidence="7">
    <location>
        <begin position="60"/>
        <end position="85"/>
    </location>
</feature>
<proteinExistence type="predicted"/>
<keyword evidence="1" id="KW-0004">4Fe-4S</keyword>
<dbReference type="PANTHER" id="PTHR43255">
    <property type="entry name" value="IRON-SULFUR-BINDING OXIDOREDUCTASE FADF-RELATED-RELATED"/>
    <property type="match status" value="1"/>
</dbReference>